<comment type="caution">
    <text evidence="1">The sequence shown here is derived from an EMBL/GenBank/DDBJ whole genome shotgun (WGS) entry which is preliminary data.</text>
</comment>
<evidence type="ECO:0000313" key="1">
    <source>
        <dbReference type="EMBL" id="MCC9073520.1"/>
    </source>
</evidence>
<dbReference type="EMBL" id="JAJJMO010000001">
    <property type="protein sequence ID" value="MCC9073520.1"/>
    <property type="molecule type" value="Genomic_DNA"/>
</dbReference>
<keyword evidence="2" id="KW-1185">Reference proteome</keyword>
<dbReference type="RefSeq" id="WP_229990439.1">
    <property type="nucleotide sequence ID" value="NZ_JAJJMO010000001.1"/>
</dbReference>
<protein>
    <submittedName>
        <fullName evidence="1">Uncharacterized protein</fullName>
    </submittedName>
</protein>
<dbReference type="Proteomes" id="UP001430919">
    <property type="component" value="Unassembled WGS sequence"/>
</dbReference>
<name>A0ABS8MXM0_9FLAO</name>
<accession>A0ABS8MXM0</accession>
<reference evidence="1" key="1">
    <citation type="submission" date="2021-11" db="EMBL/GenBank/DDBJ databases">
        <title>Description of novel Flavobacterium species.</title>
        <authorList>
            <person name="Saticioglu I.B."/>
            <person name="Ay H."/>
            <person name="Altun S."/>
            <person name="Duman M."/>
        </authorList>
    </citation>
    <scope>NUCLEOTIDE SEQUENCE</scope>
    <source>
        <strain evidence="1">F-65</strain>
    </source>
</reference>
<gene>
    <name evidence="1" type="ORF">LNQ49_18240</name>
</gene>
<sequence>MKKNILTLIIILISICGFAQKIKIDKGDIKLDEKTIGYIEGKKPLFKISNLDKNYTITAELKKVTDPAAIPWIELRNETTGKFNEIAFTSGKFNPFNNGKSVVNALIEHNYLNTDGLNTEAVEKFINGESTGVSENLLGIKNDSDIMSNLINSYQLAIDDTGVIYSIKAQNLDPDDKRIGYIRMTSLATNGELMYEVMDLDNYKIATWFAKSAMVSGYDKFLNQELITFDNKVFKATFDNRGNPIGYRMSKDITAMNIVRVLVGNGYTLGSQYLEKRK</sequence>
<evidence type="ECO:0000313" key="2">
    <source>
        <dbReference type="Proteomes" id="UP001430919"/>
    </source>
</evidence>
<proteinExistence type="predicted"/>
<organism evidence="1 2">
    <name type="scientific">Flavobacterium pisciphilum</name>
    <dbReference type="NCBI Taxonomy" id="2893755"/>
    <lineage>
        <taxon>Bacteria</taxon>
        <taxon>Pseudomonadati</taxon>
        <taxon>Bacteroidota</taxon>
        <taxon>Flavobacteriia</taxon>
        <taxon>Flavobacteriales</taxon>
        <taxon>Flavobacteriaceae</taxon>
        <taxon>Flavobacterium</taxon>
    </lineage>
</organism>